<dbReference type="InterPro" id="IPR004090">
    <property type="entry name" value="Chemotax_Me-accpt_rcpt"/>
</dbReference>
<accession>A0A7S3XW54</accession>
<organism evidence="4">
    <name type="scientific">Heterosigma akashiwo</name>
    <name type="common">Chromophytic alga</name>
    <name type="synonym">Heterosigma carterae</name>
    <dbReference type="NCBI Taxonomy" id="2829"/>
    <lineage>
        <taxon>Eukaryota</taxon>
        <taxon>Sar</taxon>
        <taxon>Stramenopiles</taxon>
        <taxon>Ochrophyta</taxon>
        <taxon>Raphidophyceae</taxon>
        <taxon>Chattonellales</taxon>
        <taxon>Chattonellaceae</taxon>
        <taxon>Heterosigma</taxon>
    </lineage>
</organism>
<dbReference type="EMBL" id="HBIU01027647">
    <property type="protein sequence ID" value="CAE0634020.1"/>
    <property type="molecule type" value="Transcribed_RNA"/>
</dbReference>
<reference evidence="4" key="1">
    <citation type="submission" date="2021-01" db="EMBL/GenBank/DDBJ databases">
        <authorList>
            <person name="Corre E."/>
            <person name="Pelletier E."/>
            <person name="Niang G."/>
            <person name="Scheremetjew M."/>
            <person name="Finn R."/>
            <person name="Kale V."/>
            <person name="Holt S."/>
            <person name="Cochrane G."/>
            <person name="Meng A."/>
            <person name="Brown T."/>
            <person name="Cohen L."/>
        </authorList>
    </citation>
    <scope>NUCLEOTIDE SEQUENCE</scope>
    <source>
        <strain evidence="4">CCMP3107</strain>
    </source>
</reference>
<evidence type="ECO:0000256" key="2">
    <source>
        <dbReference type="PROSITE-ProRule" id="PRU00284"/>
    </source>
</evidence>
<gene>
    <name evidence="4" type="ORF">HAKA00212_LOCUS12734</name>
</gene>
<keyword evidence="1" id="KW-0488">Methylation</keyword>
<name>A0A7S3XW54_HETAK</name>
<dbReference type="AlphaFoldDB" id="A0A7S3XW54"/>
<sequence length="149" mass="15376">MNAAVEAARAGEQGRGFTAVASEVQGLAHRSAASAKEITGLIGSSVRRIEGGAKLVADAGGAMLEIVESIKKVSQSIGEIDAASREQSEGLVLIRKSVGGLERMTQQNAALVEQSSAAAESLRRQATALSDMLQGFRLAQPSTQAEAAR</sequence>
<dbReference type="SUPFAM" id="SSF58104">
    <property type="entry name" value="Methyl-accepting chemotaxis protein (MCP) signaling domain"/>
    <property type="match status" value="1"/>
</dbReference>
<dbReference type="PANTHER" id="PTHR43531:SF14">
    <property type="entry name" value="METHYL-ACCEPTING CHEMOTAXIS PROTEIN I-RELATED"/>
    <property type="match status" value="1"/>
</dbReference>
<dbReference type="Pfam" id="PF00015">
    <property type="entry name" value="MCPsignal"/>
    <property type="match status" value="1"/>
</dbReference>
<dbReference type="PANTHER" id="PTHR43531">
    <property type="entry name" value="PROTEIN ICFG"/>
    <property type="match status" value="1"/>
</dbReference>
<dbReference type="PROSITE" id="PS50111">
    <property type="entry name" value="CHEMOTAXIS_TRANSDUC_2"/>
    <property type="match status" value="1"/>
</dbReference>
<dbReference type="GO" id="GO:0004888">
    <property type="term" value="F:transmembrane signaling receptor activity"/>
    <property type="evidence" value="ECO:0007669"/>
    <property type="project" value="InterPro"/>
</dbReference>
<protein>
    <recommendedName>
        <fullName evidence="3">Methyl-accepting transducer domain-containing protein</fullName>
    </recommendedName>
</protein>
<feature type="domain" description="Methyl-accepting transducer" evidence="3">
    <location>
        <begin position="1"/>
        <end position="123"/>
    </location>
</feature>
<dbReference type="SMART" id="SM00283">
    <property type="entry name" value="MA"/>
    <property type="match status" value="1"/>
</dbReference>
<dbReference type="GO" id="GO:0007165">
    <property type="term" value="P:signal transduction"/>
    <property type="evidence" value="ECO:0007669"/>
    <property type="project" value="UniProtKB-KW"/>
</dbReference>
<dbReference type="GO" id="GO:0005886">
    <property type="term" value="C:plasma membrane"/>
    <property type="evidence" value="ECO:0007669"/>
    <property type="project" value="TreeGrafter"/>
</dbReference>
<dbReference type="GO" id="GO:0006935">
    <property type="term" value="P:chemotaxis"/>
    <property type="evidence" value="ECO:0007669"/>
    <property type="project" value="InterPro"/>
</dbReference>
<dbReference type="InterPro" id="IPR051310">
    <property type="entry name" value="MCP_chemotaxis"/>
</dbReference>
<evidence type="ECO:0000313" key="4">
    <source>
        <dbReference type="EMBL" id="CAE0634020.1"/>
    </source>
</evidence>
<proteinExistence type="predicted"/>
<dbReference type="PRINTS" id="PR00260">
    <property type="entry name" value="CHEMTRNSDUCR"/>
</dbReference>
<dbReference type="Gene3D" id="1.10.287.950">
    <property type="entry name" value="Methyl-accepting chemotaxis protein"/>
    <property type="match status" value="1"/>
</dbReference>
<evidence type="ECO:0000259" key="3">
    <source>
        <dbReference type="PROSITE" id="PS50111"/>
    </source>
</evidence>
<evidence type="ECO:0000256" key="1">
    <source>
        <dbReference type="ARBA" id="ARBA00022481"/>
    </source>
</evidence>
<dbReference type="InterPro" id="IPR004089">
    <property type="entry name" value="MCPsignal_dom"/>
</dbReference>
<keyword evidence="2" id="KW-0807">Transducer</keyword>